<dbReference type="InterPro" id="IPR010290">
    <property type="entry name" value="TM_effector"/>
</dbReference>
<dbReference type="InterPro" id="IPR036259">
    <property type="entry name" value="MFS_trans_sf"/>
</dbReference>
<keyword evidence="4 8" id="KW-0812">Transmembrane</keyword>
<reference evidence="10" key="1">
    <citation type="submission" date="2022-10" db="EMBL/GenBank/DDBJ databases">
        <title>The complete genomes of actinobacterial strains from the NBC collection.</title>
        <authorList>
            <person name="Joergensen T.S."/>
            <person name="Alvarez Arevalo M."/>
            <person name="Sterndorff E.B."/>
            <person name="Faurdal D."/>
            <person name="Vuksanovic O."/>
            <person name="Mourched A.-S."/>
            <person name="Charusanti P."/>
            <person name="Shaw S."/>
            <person name="Blin K."/>
            <person name="Weber T."/>
        </authorList>
    </citation>
    <scope>NUCLEOTIDE SEQUENCE</scope>
    <source>
        <strain evidence="10">NBC_00148</strain>
    </source>
</reference>
<keyword evidence="2" id="KW-0813">Transport</keyword>
<evidence type="ECO:0000259" key="9">
    <source>
        <dbReference type="PROSITE" id="PS50850"/>
    </source>
</evidence>
<sequence>MPKSTARPGVFAALRVRDYRIYWSTGLISNTGTAMQGVALDWFVLNLTHSGTAVGWAAGLQFAPVLAFGLWGGVLADRYDRRTLLLWAQSLYALQALLLTVTVLSGNAPLWLVYVLSFALGCVFTVENPARLSFVTELVGTSLITNAAGLNILSLNAARLIGPAVAGVLITLIGTGGVFAVNSVSFAVVLVGLLTIRPQPRPAGSERPPWAGAGVAGLRYVAARPELIAVFAVFGLVSTLALNFSTTLTLFAGRVFDVGSRGLGLMSTALSIGTIAGTLVATRRASPKVRTVVTGAVLFGLCEVLAAFMPTYVTFLALLLPAGFMLMTLNTAVSAFVQSEVGNAVRGRVMAVYTVISMGGAPIGGPVIGWVSQHAGVRWGMASGAAAAVLAALAVALWLSRQRTGARPPLQDPAPVQDPGPDRDPAPLQDPAPVRDREAPVLLPSAPVPTPADPYAPDSTPTGGTTP</sequence>
<dbReference type="Gene3D" id="1.20.1250.20">
    <property type="entry name" value="MFS general substrate transporter like domains"/>
    <property type="match status" value="1"/>
</dbReference>
<dbReference type="PANTHER" id="PTHR23513">
    <property type="entry name" value="INTEGRAL MEMBRANE EFFLUX PROTEIN-RELATED"/>
    <property type="match status" value="1"/>
</dbReference>
<evidence type="ECO:0000313" key="10">
    <source>
        <dbReference type="EMBL" id="WTQ78163.1"/>
    </source>
</evidence>
<dbReference type="CDD" id="cd06173">
    <property type="entry name" value="MFS_MefA_like"/>
    <property type="match status" value="1"/>
</dbReference>
<evidence type="ECO:0000256" key="4">
    <source>
        <dbReference type="ARBA" id="ARBA00022692"/>
    </source>
</evidence>
<feature type="transmembrane region" description="Helical" evidence="8">
    <location>
        <begin position="138"/>
        <end position="158"/>
    </location>
</feature>
<organism evidence="10">
    <name type="scientific">Streptomyces sp. NBC_00148</name>
    <dbReference type="NCBI Taxonomy" id="2903626"/>
    <lineage>
        <taxon>Bacteria</taxon>
        <taxon>Bacillati</taxon>
        <taxon>Actinomycetota</taxon>
        <taxon>Actinomycetes</taxon>
        <taxon>Kitasatosporales</taxon>
        <taxon>Streptomycetaceae</taxon>
        <taxon>Streptomyces</taxon>
    </lineage>
</organism>
<gene>
    <name evidence="10" type="ORF">OG222_35730</name>
</gene>
<dbReference type="PROSITE" id="PS50850">
    <property type="entry name" value="MFS"/>
    <property type="match status" value="1"/>
</dbReference>
<feature type="transmembrane region" description="Helical" evidence="8">
    <location>
        <begin position="84"/>
        <end position="104"/>
    </location>
</feature>
<dbReference type="GO" id="GO:0022857">
    <property type="term" value="F:transmembrane transporter activity"/>
    <property type="evidence" value="ECO:0007669"/>
    <property type="project" value="InterPro"/>
</dbReference>
<protein>
    <submittedName>
        <fullName evidence="10">MFS transporter</fullName>
    </submittedName>
</protein>
<keyword evidence="6 8" id="KW-0472">Membrane</keyword>
<feature type="transmembrane region" description="Helical" evidence="8">
    <location>
        <begin position="110"/>
        <end position="126"/>
    </location>
</feature>
<comment type="subcellular location">
    <subcellularLocation>
        <location evidence="1">Cell membrane</location>
        <topology evidence="1">Multi-pass membrane protein</topology>
    </subcellularLocation>
</comment>
<feature type="region of interest" description="Disordered" evidence="7">
    <location>
        <begin position="406"/>
        <end position="467"/>
    </location>
</feature>
<dbReference type="Pfam" id="PF05977">
    <property type="entry name" value="MFS_3"/>
    <property type="match status" value="1"/>
</dbReference>
<dbReference type="GO" id="GO:0005886">
    <property type="term" value="C:plasma membrane"/>
    <property type="evidence" value="ECO:0007669"/>
    <property type="project" value="UniProtKB-SubCell"/>
</dbReference>
<feature type="domain" description="Major facilitator superfamily (MFS) profile" evidence="9">
    <location>
        <begin position="10"/>
        <end position="403"/>
    </location>
</feature>
<feature type="transmembrane region" description="Helical" evidence="8">
    <location>
        <begin position="21"/>
        <end position="45"/>
    </location>
</feature>
<feature type="transmembrane region" description="Helical" evidence="8">
    <location>
        <begin position="164"/>
        <end position="194"/>
    </location>
</feature>
<dbReference type="AlphaFoldDB" id="A0AAU1M3V1"/>
<dbReference type="EMBL" id="CP108169">
    <property type="protein sequence ID" value="WTQ78163.1"/>
    <property type="molecule type" value="Genomic_DNA"/>
</dbReference>
<evidence type="ECO:0000256" key="8">
    <source>
        <dbReference type="SAM" id="Phobius"/>
    </source>
</evidence>
<proteinExistence type="predicted"/>
<dbReference type="PANTHER" id="PTHR23513:SF11">
    <property type="entry name" value="STAPHYLOFERRIN A TRANSPORTER"/>
    <property type="match status" value="1"/>
</dbReference>
<feature type="transmembrane region" description="Helical" evidence="8">
    <location>
        <begin position="289"/>
        <end position="309"/>
    </location>
</feature>
<feature type="transmembrane region" description="Helical" evidence="8">
    <location>
        <begin position="349"/>
        <end position="371"/>
    </location>
</feature>
<feature type="transmembrane region" description="Helical" evidence="8">
    <location>
        <begin position="263"/>
        <end position="282"/>
    </location>
</feature>
<evidence type="ECO:0000256" key="5">
    <source>
        <dbReference type="ARBA" id="ARBA00022989"/>
    </source>
</evidence>
<evidence type="ECO:0000256" key="1">
    <source>
        <dbReference type="ARBA" id="ARBA00004651"/>
    </source>
</evidence>
<name>A0AAU1M3V1_9ACTN</name>
<feature type="transmembrane region" description="Helical" evidence="8">
    <location>
        <begin position="315"/>
        <end position="337"/>
    </location>
</feature>
<feature type="transmembrane region" description="Helical" evidence="8">
    <location>
        <begin position="227"/>
        <end position="251"/>
    </location>
</feature>
<keyword evidence="5 8" id="KW-1133">Transmembrane helix</keyword>
<accession>A0AAU1M3V1</accession>
<feature type="transmembrane region" description="Helical" evidence="8">
    <location>
        <begin position="51"/>
        <end position="72"/>
    </location>
</feature>
<evidence type="ECO:0000256" key="3">
    <source>
        <dbReference type="ARBA" id="ARBA00022475"/>
    </source>
</evidence>
<keyword evidence="3" id="KW-1003">Cell membrane</keyword>
<evidence type="ECO:0000256" key="6">
    <source>
        <dbReference type="ARBA" id="ARBA00023136"/>
    </source>
</evidence>
<dbReference type="InterPro" id="IPR020846">
    <property type="entry name" value="MFS_dom"/>
</dbReference>
<evidence type="ECO:0000256" key="7">
    <source>
        <dbReference type="SAM" id="MobiDB-lite"/>
    </source>
</evidence>
<evidence type="ECO:0000256" key="2">
    <source>
        <dbReference type="ARBA" id="ARBA00022448"/>
    </source>
</evidence>
<feature type="transmembrane region" description="Helical" evidence="8">
    <location>
        <begin position="377"/>
        <end position="399"/>
    </location>
</feature>
<dbReference type="SUPFAM" id="SSF103473">
    <property type="entry name" value="MFS general substrate transporter"/>
    <property type="match status" value="1"/>
</dbReference>